<dbReference type="EMBL" id="BAAAHG010000001">
    <property type="protein sequence ID" value="GAA0901098.1"/>
    <property type="molecule type" value="Genomic_DNA"/>
</dbReference>
<evidence type="ECO:0000313" key="3">
    <source>
        <dbReference type="Proteomes" id="UP001501005"/>
    </source>
</evidence>
<evidence type="ECO:0000256" key="1">
    <source>
        <dbReference type="SAM" id="MobiDB-lite"/>
    </source>
</evidence>
<feature type="compositionally biased region" description="Polar residues" evidence="1">
    <location>
        <begin position="93"/>
        <end position="111"/>
    </location>
</feature>
<dbReference type="Proteomes" id="UP001501005">
    <property type="component" value="Unassembled WGS sequence"/>
</dbReference>
<name>A0ABN1NBI9_9ACTN</name>
<organism evidence="2 3">
    <name type="scientific">Streptomyces thermoalcalitolerans</name>
    <dbReference type="NCBI Taxonomy" id="65605"/>
    <lineage>
        <taxon>Bacteria</taxon>
        <taxon>Bacillati</taxon>
        <taxon>Actinomycetota</taxon>
        <taxon>Actinomycetes</taxon>
        <taxon>Kitasatosporales</taxon>
        <taxon>Streptomycetaceae</taxon>
        <taxon>Streptomyces</taxon>
    </lineage>
</organism>
<proteinExistence type="predicted"/>
<protein>
    <submittedName>
        <fullName evidence="2">Uncharacterized protein</fullName>
    </submittedName>
</protein>
<feature type="compositionally biased region" description="Low complexity" evidence="1">
    <location>
        <begin position="38"/>
        <end position="68"/>
    </location>
</feature>
<comment type="caution">
    <text evidence="2">The sequence shown here is derived from an EMBL/GenBank/DDBJ whole genome shotgun (WGS) entry which is preliminary data.</text>
</comment>
<gene>
    <name evidence="2" type="ORF">GCM10009549_01610</name>
</gene>
<keyword evidence="3" id="KW-1185">Reference proteome</keyword>
<evidence type="ECO:0000313" key="2">
    <source>
        <dbReference type="EMBL" id="GAA0901098.1"/>
    </source>
</evidence>
<sequence>MSRAQALVNALPADQTTGCRKQLAELRKRFAARKTPVAKKAAQAKAPAAPEVQQEQKKQAGQKQAQKPAPRKAAPKSVFPDLGNRYINRATLGYSSEPSATNLTKGTQPSRATAKGGRDKSLESRT</sequence>
<feature type="region of interest" description="Disordered" evidence="1">
    <location>
        <begin position="33"/>
        <end position="126"/>
    </location>
</feature>
<reference evidence="2 3" key="1">
    <citation type="journal article" date="2019" name="Int. J. Syst. Evol. Microbiol.">
        <title>The Global Catalogue of Microorganisms (GCM) 10K type strain sequencing project: providing services to taxonomists for standard genome sequencing and annotation.</title>
        <authorList>
            <consortium name="The Broad Institute Genomics Platform"/>
            <consortium name="The Broad Institute Genome Sequencing Center for Infectious Disease"/>
            <person name="Wu L."/>
            <person name="Ma J."/>
        </authorList>
    </citation>
    <scope>NUCLEOTIDE SEQUENCE [LARGE SCALE GENOMIC DNA]</scope>
    <source>
        <strain evidence="2 3">JCM 10673</strain>
    </source>
</reference>
<accession>A0ABN1NBI9</accession>
<feature type="compositionally biased region" description="Basic and acidic residues" evidence="1">
    <location>
        <begin position="116"/>
        <end position="126"/>
    </location>
</feature>